<gene>
    <name evidence="8" type="ORF">DUI87_04958</name>
</gene>
<protein>
    <recommendedName>
        <fullName evidence="7">Reverse transcriptase RNase H-like domain-containing protein</fullName>
    </recommendedName>
</protein>
<reference evidence="8 9" key="1">
    <citation type="submission" date="2018-07" db="EMBL/GenBank/DDBJ databases">
        <title>A high quality draft genome assembly of the barn swallow (H. rustica rustica).</title>
        <authorList>
            <person name="Formenti G."/>
            <person name="Chiara M."/>
            <person name="Poveda L."/>
            <person name="Francoijs K.-J."/>
            <person name="Bonisoli-Alquati A."/>
            <person name="Canova L."/>
            <person name="Gianfranceschi L."/>
            <person name="Horner D.S."/>
            <person name="Saino N."/>
        </authorList>
    </citation>
    <scope>NUCLEOTIDE SEQUENCE [LARGE SCALE GENOMIC DNA]</scope>
    <source>
        <strain evidence="8">Chelidonia</strain>
        <tissue evidence="8">Blood</tissue>
    </source>
</reference>
<proteinExistence type="predicted"/>
<evidence type="ECO:0000256" key="4">
    <source>
        <dbReference type="ARBA" id="ARBA00022759"/>
    </source>
</evidence>
<dbReference type="InterPro" id="IPR043502">
    <property type="entry name" value="DNA/RNA_pol_sf"/>
</dbReference>
<dbReference type="InterPro" id="IPR041373">
    <property type="entry name" value="RT_RNaseH"/>
</dbReference>
<keyword evidence="4" id="KW-0255">Endonuclease</keyword>
<evidence type="ECO:0000313" key="8">
    <source>
        <dbReference type="EMBL" id="RMC18079.1"/>
    </source>
</evidence>
<name>A0A3M0KXQ0_HIRRU</name>
<evidence type="ECO:0000256" key="2">
    <source>
        <dbReference type="ARBA" id="ARBA00022695"/>
    </source>
</evidence>
<dbReference type="STRING" id="333673.A0A3M0KXQ0"/>
<keyword evidence="1" id="KW-0808">Transferase</keyword>
<evidence type="ECO:0000256" key="6">
    <source>
        <dbReference type="ARBA" id="ARBA00022918"/>
    </source>
</evidence>
<dbReference type="AlphaFoldDB" id="A0A3M0KXQ0"/>
<comment type="caution">
    <text evidence="8">The sequence shown here is derived from an EMBL/GenBank/DDBJ whole genome shotgun (WGS) entry which is preliminary data.</text>
</comment>
<organism evidence="8 9">
    <name type="scientific">Hirundo rustica rustica</name>
    <dbReference type="NCBI Taxonomy" id="333673"/>
    <lineage>
        <taxon>Eukaryota</taxon>
        <taxon>Metazoa</taxon>
        <taxon>Chordata</taxon>
        <taxon>Craniata</taxon>
        <taxon>Vertebrata</taxon>
        <taxon>Euteleostomi</taxon>
        <taxon>Archelosauria</taxon>
        <taxon>Archosauria</taxon>
        <taxon>Dinosauria</taxon>
        <taxon>Saurischia</taxon>
        <taxon>Theropoda</taxon>
        <taxon>Coelurosauria</taxon>
        <taxon>Aves</taxon>
        <taxon>Neognathae</taxon>
        <taxon>Neoaves</taxon>
        <taxon>Telluraves</taxon>
        <taxon>Australaves</taxon>
        <taxon>Passeriformes</taxon>
        <taxon>Sylvioidea</taxon>
        <taxon>Hirundinidae</taxon>
        <taxon>Hirundo</taxon>
    </lineage>
</organism>
<feature type="domain" description="Reverse transcriptase RNase H-like" evidence="7">
    <location>
        <begin position="31"/>
        <end position="116"/>
    </location>
</feature>
<evidence type="ECO:0000256" key="5">
    <source>
        <dbReference type="ARBA" id="ARBA00022801"/>
    </source>
</evidence>
<dbReference type="SUPFAM" id="SSF56672">
    <property type="entry name" value="DNA/RNA polymerases"/>
    <property type="match status" value="1"/>
</dbReference>
<keyword evidence="9" id="KW-1185">Reference proteome</keyword>
<sequence>MSAPALGLPEMRKPFFLFSHENLGIALGIPAQNLGPYWRAVAYLSKELDMASKGWPGCLRAIAAVSVNIQEAHKFTLGQKMTMLVSHAVSAVLEVKGGHWLSPQRFLKYQAVMVEYDDVDIVVTNIVNPASFLREGMGGIPCLGMLRPGSPMEAAMSSVEEGMLGIHSYHKQRGDRVWTITNQHLSTEG</sequence>
<dbReference type="EMBL" id="QRBI01000097">
    <property type="protein sequence ID" value="RMC18079.1"/>
    <property type="molecule type" value="Genomic_DNA"/>
</dbReference>
<accession>A0A3M0KXQ0</accession>
<keyword evidence="5" id="KW-0378">Hydrolase</keyword>
<keyword evidence="2" id="KW-0548">Nucleotidyltransferase</keyword>
<evidence type="ECO:0000259" key="7">
    <source>
        <dbReference type="Pfam" id="PF17917"/>
    </source>
</evidence>
<dbReference type="Pfam" id="PF17917">
    <property type="entry name" value="RT_RNaseH"/>
    <property type="match status" value="1"/>
</dbReference>
<dbReference type="GO" id="GO:0016787">
    <property type="term" value="F:hydrolase activity"/>
    <property type="evidence" value="ECO:0007669"/>
    <property type="project" value="UniProtKB-KW"/>
</dbReference>
<dbReference type="Gene3D" id="3.10.20.370">
    <property type="match status" value="1"/>
</dbReference>
<keyword evidence="3" id="KW-0540">Nuclease</keyword>
<evidence type="ECO:0000256" key="3">
    <source>
        <dbReference type="ARBA" id="ARBA00022722"/>
    </source>
</evidence>
<keyword evidence="6" id="KW-0695">RNA-directed DNA polymerase</keyword>
<evidence type="ECO:0000313" key="9">
    <source>
        <dbReference type="Proteomes" id="UP000269221"/>
    </source>
</evidence>
<dbReference type="OrthoDB" id="9950135at2759"/>
<dbReference type="Proteomes" id="UP000269221">
    <property type="component" value="Unassembled WGS sequence"/>
</dbReference>
<evidence type="ECO:0000256" key="1">
    <source>
        <dbReference type="ARBA" id="ARBA00022679"/>
    </source>
</evidence>
<dbReference type="GO" id="GO:0003964">
    <property type="term" value="F:RNA-directed DNA polymerase activity"/>
    <property type="evidence" value="ECO:0007669"/>
    <property type="project" value="UniProtKB-KW"/>
</dbReference>
<dbReference type="GO" id="GO:0004519">
    <property type="term" value="F:endonuclease activity"/>
    <property type="evidence" value="ECO:0007669"/>
    <property type="project" value="UniProtKB-KW"/>
</dbReference>